<sequence length="133" mass="14376">MASNQWSWVTTVPTELSHLVSVLNKRLKALEGKLRRDDNLRESVVTKTATYTATERDQTILCNASSGAFTVTLPAAQGISGRIYRIKKTDSGGNAVTVDGNSSETIDGATTNSLGSQYDVIEIQCDGSNWHIV</sequence>
<name>A0A0F9IY37_9ZZZZ</name>
<comment type="caution">
    <text evidence="1">The sequence shown here is derived from an EMBL/GenBank/DDBJ whole genome shotgun (WGS) entry which is preliminary data.</text>
</comment>
<gene>
    <name evidence="1" type="ORF">LCGC14_1523230</name>
</gene>
<organism evidence="1">
    <name type="scientific">marine sediment metagenome</name>
    <dbReference type="NCBI Taxonomy" id="412755"/>
    <lineage>
        <taxon>unclassified sequences</taxon>
        <taxon>metagenomes</taxon>
        <taxon>ecological metagenomes</taxon>
    </lineage>
</organism>
<proteinExistence type="predicted"/>
<evidence type="ECO:0000313" key="1">
    <source>
        <dbReference type="EMBL" id="KKM62284.1"/>
    </source>
</evidence>
<protein>
    <submittedName>
        <fullName evidence="1">Uncharacterized protein</fullName>
    </submittedName>
</protein>
<accession>A0A0F9IY37</accession>
<dbReference type="EMBL" id="LAZR01011329">
    <property type="protein sequence ID" value="KKM62284.1"/>
    <property type="molecule type" value="Genomic_DNA"/>
</dbReference>
<reference evidence="1" key="1">
    <citation type="journal article" date="2015" name="Nature">
        <title>Complex archaea that bridge the gap between prokaryotes and eukaryotes.</title>
        <authorList>
            <person name="Spang A."/>
            <person name="Saw J.H."/>
            <person name="Jorgensen S.L."/>
            <person name="Zaremba-Niedzwiedzka K."/>
            <person name="Martijn J."/>
            <person name="Lind A.E."/>
            <person name="van Eijk R."/>
            <person name="Schleper C."/>
            <person name="Guy L."/>
            <person name="Ettema T.J."/>
        </authorList>
    </citation>
    <scope>NUCLEOTIDE SEQUENCE</scope>
</reference>
<dbReference type="AlphaFoldDB" id="A0A0F9IY37"/>